<protein>
    <submittedName>
        <fullName evidence="1">Uncharacterized protein</fullName>
    </submittedName>
</protein>
<evidence type="ECO:0000313" key="1">
    <source>
        <dbReference type="EMBL" id="MBL0745581.1"/>
    </source>
</evidence>
<name>A0ABS1L4U1_9BACT</name>
<organism evidence="1 2">
    <name type="scientific">Chryseolinea lacunae</name>
    <dbReference type="NCBI Taxonomy" id="2801331"/>
    <lineage>
        <taxon>Bacteria</taxon>
        <taxon>Pseudomonadati</taxon>
        <taxon>Bacteroidota</taxon>
        <taxon>Cytophagia</taxon>
        <taxon>Cytophagales</taxon>
        <taxon>Fulvivirgaceae</taxon>
        <taxon>Chryseolinea</taxon>
    </lineage>
</organism>
<dbReference type="EMBL" id="JAERRB010000017">
    <property type="protein sequence ID" value="MBL0745581.1"/>
    <property type="molecule type" value="Genomic_DNA"/>
</dbReference>
<accession>A0ABS1L4U1</accession>
<keyword evidence="2" id="KW-1185">Reference proteome</keyword>
<gene>
    <name evidence="1" type="ORF">JI741_30395</name>
</gene>
<evidence type="ECO:0000313" key="2">
    <source>
        <dbReference type="Proteomes" id="UP000613030"/>
    </source>
</evidence>
<comment type="caution">
    <text evidence="1">The sequence shown here is derived from an EMBL/GenBank/DDBJ whole genome shotgun (WGS) entry which is preliminary data.</text>
</comment>
<reference evidence="1 2" key="1">
    <citation type="submission" date="2021-01" db="EMBL/GenBank/DDBJ databases">
        <title>Chryseolinea sp. Jin1 Genome sequencing and assembly.</title>
        <authorList>
            <person name="Kim I."/>
        </authorList>
    </citation>
    <scope>NUCLEOTIDE SEQUENCE [LARGE SCALE GENOMIC DNA]</scope>
    <source>
        <strain evidence="1 2">Jin1</strain>
    </source>
</reference>
<dbReference type="RefSeq" id="WP_202016080.1">
    <property type="nucleotide sequence ID" value="NZ_JAERRB010000017.1"/>
</dbReference>
<proteinExistence type="predicted"/>
<dbReference type="Proteomes" id="UP000613030">
    <property type="component" value="Unassembled WGS sequence"/>
</dbReference>
<sequence>MTLITNEIHLVDGFDDSFIISTADRRLTYRKEANAKRKYKTGKKLFKIEHLNASLSYWGNTMLINEKGNAEFYFNWLPNFIKRKHAIDNLMDFAKALKDELNRRVPVDNFKREPSGFHFAGYRSSGEPEFIHFSNCKWTGNEYQVVNYGYKDPYADFLNEHAKGIGWDGSTHASVKGVKSTTIFRNGDFRIHEAAWKNLDNVFEEIVKHHDFGKLTSLRDDALAKFVQFKMKFIGDVYSKYADTKLVGGPFDVIILKGRNNPTIADSLPGTVR</sequence>